<keyword evidence="6" id="KW-0540">Nuclease</keyword>
<dbReference type="InterPro" id="IPR036866">
    <property type="entry name" value="RibonucZ/Hydroxyglut_hydro"/>
</dbReference>
<evidence type="ECO:0000256" key="4">
    <source>
        <dbReference type="ARBA" id="ARBA00012865"/>
    </source>
</evidence>
<sequence>KTFVKVIAIDACHCPGSVMLLFRGAFGCLLYTGDFRWEASNKRAEIGRNTLVKALKDDVVDILYLDNTYCSPSYAFASGEVAAQQIVDIIASHPDHDIIIGIDSLGKEKLLFHISHKLNIKIWVWPERLQTMHLLGFHDIFTTKTSLTRVRVVPRYSFSIDTLESLNTMHPTIGIMPSGLPWVVKSLKGGSSLPGFLFPSYQSKWRATGGTHTEKLKEALGGPDEVRSLLEVRVLID</sequence>
<reference evidence="16 17" key="1">
    <citation type="submission" date="2013-10" db="EMBL/GenBank/DDBJ databases">
        <authorList>
            <consortium name="International Citrus Genome Consortium"/>
            <person name="Jenkins J."/>
            <person name="Schmutz J."/>
            <person name="Prochnik S."/>
            <person name="Rokhsar D."/>
            <person name="Gmitter F."/>
            <person name="Ollitrault P."/>
            <person name="Machado M."/>
            <person name="Talon M."/>
            <person name="Wincker P."/>
            <person name="Jaillon O."/>
            <person name="Morgante M."/>
        </authorList>
    </citation>
    <scope>NUCLEOTIDE SEQUENCE</scope>
    <source>
        <strain evidence="17">cv. Clemenules</strain>
    </source>
</reference>
<accession>V4UEH5</accession>
<organism evidence="16 17">
    <name type="scientific">Citrus clementina</name>
    <name type="common">Clementine</name>
    <name type="synonym">Citrus deliciosa x Citrus sinensis</name>
    <dbReference type="NCBI Taxonomy" id="85681"/>
    <lineage>
        <taxon>Eukaryota</taxon>
        <taxon>Viridiplantae</taxon>
        <taxon>Streptophyta</taxon>
        <taxon>Embryophyta</taxon>
        <taxon>Tracheophyta</taxon>
        <taxon>Spermatophyta</taxon>
        <taxon>Magnoliopsida</taxon>
        <taxon>eudicotyledons</taxon>
        <taxon>Gunneridae</taxon>
        <taxon>Pentapetalae</taxon>
        <taxon>rosids</taxon>
        <taxon>malvids</taxon>
        <taxon>Sapindales</taxon>
        <taxon>Rutaceae</taxon>
        <taxon>Aurantioideae</taxon>
        <taxon>Citrus</taxon>
    </lineage>
</organism>
<evidence type="ECO:0000256" key="15">
    <source>
        <dbReference type="ARBA" id="ARBA00042738"/>
    </source>
</evidence>
<evidence type="ECO:0000256" key="14">
    <source>
        <dbReference type="ARBA" id="ARBA00041693"/>
    </source>
</evidence>
<evidence type="ECO:0000256" key="12">
    <source>
        <dbReference type="ARBA" id="ARBA00023242"/>
    </source>
</evidence>
<evidence type="ECO:0000256" key="5">
    <source>
        <dbReference type="ARBA" id="ARBA00022454"/>
    </source>
</evidence>
<dbReference type="EC" id="3.5.2.6" evidence="4"/>
<dbReference type="FunFam" id="3.40.50.12650:FF:000003">
    <property type="entry name" value="DNA cross-link repair 1B"/>
    <property type="match status" value="1"/>
</dbReference>
<dbReference type="GO" id="GO:0035312">
    <property type="term" value="F:5'-3' DNA exonuclease activity"/>
    <property type="evidence" value="ECO:0007669"/>
    <property type="project" value="TreeGrafter"/>
</dbReference>
<dbReference type="PANTHER" id="PTHR23240:SF8">
    <property type="entry name" value="PROTEIN ARTEMIS"/>
    <property type="match status" value="1"/>
</dbReference>
<evidence type="ECO:0000313" key="17">
    <source>
        <dbReference type="Proteomes" id="UP000030687"/>
    </source>
</evidence>
<keyword evidence="11" id="KW-0234">DNA repair</keyword>
<evidence type="ECO:0000256" key="13">
    <source>
        <dbReference type="ARBA" id="ARBA00039555"/>
    </source>
</evidence>
<keyword evidence="8" id="KW-0378">Hydrolase</keyword>
<keyword evidence="10" id="KW-0779">Telomere</keyword>
<comment type="subcellular location">
    <subcellularLocation>
        <location evidence="3">Chromosome</location>
        <location evidence="3">Telomere</location>
    </subcellularLocation>
    <subcellularLocation>
        <location evidence="2">Nucleus</location>
    </subcellularLocation>
</comment>
<evidence type="ECO:0000256" key="7">
    <source>
        <dbReference type="ARBA" id="ARBA00022763"/>
    </source>
</evidence>
<keyword evidence="17" id="KW-1185">Reference proteome</keyword>
<protein>
    <recommendedName>
        <fullName evidence="13">5' exonuclease Apollo</fullName>
        <ecNumber evidence="4">3.5.2.6</ecNumber>
    </recommendedName>
    <alternativeName>
        <fullName evidence="14">DNA cross-link repair 1B protein</fullName>
    </alternativeName>
    <alternativeName>
        <fullName evidence="15">SNM1 homolog B</fullName>
    </alternativeName>
</protein>
<dbReference type="AlphaFoldDB" id="V4UEH5"/>
<dbReference type="GO" id="GO:0008800">
    <property type="term" value="F:beta-lactamase activity"/>
    <property type="evidence" value="ECO:0007669"/>
    <property type="project" value="UniProtKB-EC"/>
</dbReference>
<dbReference type="Gene3D" id="3.60.15.10">
    <property type="entry name" value="Ribonuclease Z/Hydroxyacylglutathione hydrolase-like"/>
    <property type="match status" value="1"/>
</dbReference>
<evidence type="ECO:0000256" key="2">
    <source>
        <dbReference type="ARBA" id="ARBA00004123"/>
    </source>
</evidence>
<dbReference type="SUPFAM" id="SSF56281">
    <property type="entry name" value="Metallo-hydrolase/oxidoreductase"/>
    <property type="match status" value="1"/>
</dbReference>
<keyword evidence="5" id="KW-0158">Chromosome</keyword>
<dbReference type="OrthoDB" id="262529at2759"/>
<name>V4UEH5_CITCL</name>
<dbReference type="GO" id="GO:0006303">
    <property type="term" value="P:double-strand break repair via nonhomologous end joining"/>
    <property type="evidence" value="ECO:0007669"/>
    <property type="project" value="TreeGrafter"/>
</dbReference>
<evidence type="ECO:0000256" key="1">
    <source>
        <dbReference type="ARBA" id="ARBA00001526"/>
    </source>
</evidence>
<dbReference type="Gramene" id="ESR60661">
    <property type="protein sequence ID" value="ESR60661"/>
    <property type="gene ID" value="CICLE_v10017712mg"/>
</dbReference>
<dbReference type="eggNOG" id="KOG1361">
    <property type="taxonomic scope" value="Eukaryota"/>
</dbReference>
<proteinExistence type="predicted"/>
<dbReference type="GO" id="GO:0000781">
    <property type="term" value="C:chromosome, telomeric region"/>
    <property type="evidence" value="ECO:0007669"/>
    <property type="project" value="UniProtKB-SubCell"/>
</dbReference>
<dbReference type="Proteomes" id="UP000030687">
    <property type="component" value="Unassembled WGS sequence"/>
</dbReference>
<keyword evidence="12" id="KW-0539">Nucleus</keyword>
<evidence type="ECO:0000256" key="9">
    <source>
        <dbReference type="ARBA" id="ARBA00022839"/>
    </source>
</evidence>
<dbReference type="STRING" id="85681.V4UEH5"/>
<evidence type="ECO:0000256" key="11">
    <source>
        <dbReference type="ARBA" id="ARBA00023204"/>
    </source>
</evidence>
<dbReference type="GO" id="GO:0003684">
    <property type="term" value="F:damaged DNA binding"/>
    <property type="evidence" value="ECO:0007669"/>
    <property type="project" value="TreeGrafter"/>
</dbReference>
<dbReference type="GO" id="GO:0005634">
    <property type="term" value="C:nucleus"/>
    <property type="evidence" value="ECO:0007669"/>
    <property type="project" value="UniProtKB-SubCell"/>
</dbReference>
<dbReference type="OMA" id="MALDTHH"/>
<keyword evidence="9" id="KW-0269">Exonuclease</keyword>
<evidence type="ECO:0000313" key="16">
    <source>
        <dbReference type="EMBL" id="ESR60661.1"/>
    </source>
</evidence>
<comment type="catalytic activity">
    <reaction evidence="1">
        <text>a beta-lactam + H2O = a substituted beta-amino acid</text>
        <dbReference type="Rhea" id="RHEA:20401"/>
        <dbReference type="ChEBI" id="CHEBI:15377"/>
        <dbReference type="ChEBI" id="CHEBI:35627"/>
        <dbReference type="ChEBI" id="CHEBI:140347"/>
        <dbReference type="EC" id="3.5.2.6"/>
    </reaction>
</comment>
<evidence type="ECO:0000256" key="6">
    <source>
        <dbReference type="ARBA" id="ARBA00022722"/>
    </source>
</evidence>
<evidence type="ECO:0000256" key="8">
    <source>
        <dbReference type="ARBA" id="ARBA00022801"/>
    </source>
</evidence>
<dbReference type="PANTHER" id="PTHR23240">
    <property type="entry name" value="DNA CROSS-LINK REPAIR PROTEIN PSO2/SNM1-RELATED"/>
    <property type="match status" value="1"/>
</dbReference>
<dbReference type="GO" id="GO:0036297">
    <property type="term" value="P:interstrand cross-link repair"/>
    <property type="evidence" value="ECO:0007669"/>
    <property type="project" value="TreeGrafter"/>
</dbReference>
<dbReference type="Gene3D" id="3.40.50.12650">
    <property type="match status" value="1"/>
</dbReference>
<evidence type="ECO:0000256" key="3">
    <source>
        <dbReference type="ARBA" id="ARBA00004574"/>
    </source>
</evidence>
<feature type="non-terminal residue" evidence="16">
    <location>
        <position position="1"/>
    </location>
</feature>
<dbReference type="EMBL" id="KI536312">
    <property type="protein sequence ID" value="ESR60661.1"/>
    <property type="molecule type" value="Genomic_DNA"/>
</dbReference>
<keyword evidence="7" id="KW-0227">DNA damage</keyword>
<dbReference type="KEGG" id="cic:CICLE_v10017712mg"/>
<dbReference type="InParanoid" id="V4UEH5"/>
<gene>
    <name evidence="16" type="ORF">CICLE_v10017712mg</name>
</gene>
<evidence type="ECO:0000256" key="10">
    <source>
        <dbReference type="ARBA" id="ARBA00022895"/>
    </source>
</evidence>